<accession>A0A803P9J0</accession>
<keyword evidence="4" id="KW-1185">Reference proteome</keyword>
<dbReference type="SUPFAM" id="SSF56672">
    <property type="entry name" value="DNA/RNA polymerases"/>
    <property type="match status" value="1"/>
</dbReference>
<sequence>MAKRAKITGKGKTKGKKTGPSSSNRVIKTRSIDAVLGIQELEIEEATDSMEQCHEEYEHYAEKILSPGESELTIRRQSEIRNDFSDWLSIANRTAQDINTGKKVSPPILRSNIVRNLENSFELSDKEAEVTGSKKKIKIEFEDIAEEVNYLQPSLVCYVIGANPPINILEGFMRRLWKEEVVKVGLLAKGIFIIRFQNMEQRDKVMQQGYVFFERKPMVMKPWNPIDDFTKEEVSNVDNVTKNRDRLQYPRILIQQVGKFFVSLVYAFNDEKKREDLWAELEEVALKIDEPWIIMGDFNEILNANERVGKRAQSLPSQRFRDTTEKCKLANLKFSCSFFTWNNKQKPEERIFSKIDRAMVNTQWLSNFPCSEAVFLPEMAFDHSPILTEITTKTMLAEIQGKLSHDPGNEELMKQEHMVRKKYAEISKAFASFMTQKTKISWAKFGDDNSHLFHASLKLRRLQNKIFSIEDEYGNWCDSPDKVQFAFLEYYQRLLGSNAPERRKDKAPGPDGYGSAFFQDNWDLVRPDLVEAVISFLNSGKILKEINTTTITLIPKTSCPKSVVDFRPISCCNVVYKVVTKVICNRLRKVLPDLIAKNQGGFVHGRFISHNVLVCQDLVRFYGRKNCRPSCMIKIDLRKAYDTIEWEFLEEMMTALGFPGKFIKLIMECICTPKFSLLLNGSMCGFFNAKRGLRQGDPMSPLLFVLGMEYLSKIFIKVGDWPGFKFHDRCATLRLNHMCFADDLLVFCHGDFISALLLLKGLKLFSASSGLQPNEQKIAIYCAGMQESEVNRIIEASEFTRSTLPFRYLGILICSKKISRAECQSLLEKMTSRIRMWSTRNLSYMGRVTLINSVLLAIHTYWA</sequence>
<dbReference type="AlphaFoldDB" id="A0A803P9J0"/>
<reference evidence="3" key="2">
    <citation type="submission" date="2021-03" db="UniProtKB">
        <authorList>
            <consortium name="EnsemblPlants"/>
        </authorList>
    </citation>
    <scope>IDENTIFICATION</scope>
</reference>
<dbReference type="Proteomes" id="UP000596661">
    <property type="component" value="Chromosome 3"/>
</dbReference>
<reference evidence="3" key="1">
    <citation type="submission" date="2018-11" db="EMBL/GenBank/DDBJ databases">
        <authorList>
            <person name="Grassa J C."/>
        </authorList>
    </citation>
    <scope>NUCLEOTIDE SEQUENCE [LARGE SCALE GENOMIC DNA]</scope>
</reference>
<feature type="region of interest" description="Disordered" evidence="1">
    <location>
        <begin position="1"/>
        <end position="25"/>
    </location>
</feature>
<dbReference type="EMBL" id="UZAU01000261">
    <property type="status" value="NOT_ANNOTATED_CDS"/>
    <property type="molecule type" value="Genomic_DNA"/>
</dbReference>
<protein>
    <recommendedName>
        <fullName evidence="2">Reverse transcriptase domain-containing protein</fullName>
    </recommendedName>
</protein>
<feature type="domain" description="Reverse transcriptase" evidence="2">
    <location>
        <begin position="535"/>
        <end position="813"/>
    </location>
</feature>
<evidence type="ECO:0000313" key="4">
    <source>
        <dbReference type="Proteomes" id="UP000596661"/>
    </source>
</evidence>
<dbReference type="PROSITE" id="PS50878">
    <property type="entry name" value="RT_POL"/>
    <property type="match status" value="1"/>
</dbReference>
<dbReference type="PANTHER" id="PTHR46890">
    <property type="entry name" value="NON-LTR RETROLELEMENT REVERSE TRANSCRIPTASE-LIKE PROTEIN-RELATED"/>
    <property type="match status" value="1"/>
</dbReference>
<organism evidence="3 4">
    <name type="scientific">Cannabis sativa</name>
    <name type="common">Hemp</name>
    <name type="synonym">Marijuana</name>
    <dbReference type="NCBI Taxonomy" id="3483"/>
    <lineage>
        <taxon>Eukaryota</taxon>
        <taxon>Viridiplantae</taxon>
        <taxon>Streptophyta</taxon>
        <taxon>Embryophyta</taxon>
        <taxon>Tracheophyta</taxon>
        <taxon>Spermatophyta</taxon>
        <taxon>Magnoliopsida</taxon>
        <taxon>eudicotyledons</taxon>
        <taxon>Gunneridae</taxon>
        <taxon>Pentapetalae</taxon>
        <taxon>rosids</taxon>
        <taxon>fabids</taxon>
        <taxon>Rosales</taxon>
        <taxon>Cannabaceae</taxon>
        <taxon>Cannabis</taxon>
    </lineage>
</organism>
<dbReference type="Gene3D" id="3.60.10.10">
    <property type="entry name" value="Endonuclease/exonuclease/phosphatase"/>
    <property type="match status" value="1"/>
</dbReference>
<dbReference type="Pfam" id="PF14111">
    <property type="entry name" value="DUF4283"/>
    <property type="match status" value="1"/>
</dbReference>
<dbReference type="InterPro" id="IPR025558">
    <property type="entry name" value="DUF4283"/>
</dbReference>
<dbReference type="InterPro" id="IPR036691">
    <property type="entry name" value="Endo/exonu/phosph_ase_sf"/>
</dbReference>
<dbReference type="Pfam" id="PF00078">
    <property type="entry name" value="RVT_1"/>
    <property type="match status" value="1"/>
</dbReference>
<feature type="compositionally biased region" description="Basic residues" evidence="1">
    <location>
        <begin position="1"/>
        <end position="17"/>
    </location>
</feature>
<dbReference type="PANTHER" id="PTHR46890:SF43">
    <property type="entry name" value="NON-LTR RETROELEMENT REVERSE TRANSCRIPTASE"/>
    <property type="match status" value="1"/>
</dbReference>
<evidence type="ECO:0000313" key="3">
    <source>
        <dbReference type="EnsemblPlants" id="cds.evm.model.03.569"/>
    </source>
</evidence>
<dbReference type="InterPro" id="IPR043502">
    <property type="entry name" value="DNA/RNA_pol_sf"/>
</dbReference>
<name>A0A803P9J0_CANSA</name>
<dbReference type="Gramene" id="evm.model.03.569">
    <property type="protein sequence ID" value="cds.evm.model.03.569"/>
    <property type="gene ID" value="evm.TU.03.569"/>
</dbReference>
<dbReference type="SUPFAM" id="SSF56219">
    <property type="entry name" value="DNase I-like"/>
    <property type="match status" value="1"/>
</dbReference>
<dbReference type="InterPro" id="IPR000477">
    <property type="entry name" value="RT_dom"/>
</dbReference>
<evidence type="ECO:0000256" key="1">
    <source>
        <dbReference type="SAM" id="MobiDB-lite"/>
    </source>
</evidence>
<proteinExistence type="predicted"/>
<dbReference type="InterPro" id="IPR052343">
    <property type="entry name" value="Retrotransposon-Effector_Assoc"/>
</dbReference>
<dbReference type="EnsemblPlants" id="evm.model.03.569">
    <property type="protein sequence ID" value="cds.evm.model.03.569"/>
    <property type="gene ID" value="evm.TU.03.569"/>
</dbReference>
<evidence type="ECO:0000259" key="2">
    <source>
        <dbReference type="PROSITE" id="PS50878"/>
    </source>
</evidence>
<dbReference type="CDD" id="cd01650">
    <property type="entry name" value="RT_nLTR_like"/>
    <property type="match status" value="1"/>
</dbReference>